<dbReference type="InterPro" id="IPR027417">
    <property type="entry name" value="P-loop_NTPase"/>
</dbReference>
<name>A0A0F9FMH0_9ZZZZ</name>
<evidence type="ECO:0000256" key="1">
    <source>
        <dbReference type="ARBA" id="ARBA00022612"/>
    </source>
</evidence>
<dbReference type="Gene3D" id="3.30.420.240">
    <property type="match status" value="1"/>
</dbReference>
<accession>A0A0F9FMH0</accession>
<proteinExistence type="predicted"/>
<keyword evidence="1" id="KW-1188">Viral release from host cell</keyword>
<evidence type="ECO:0000259" key="2">
    <source>
        <dbReference type="Pfam" id="PF17289"/>
    </source>
</evidence>
<feature type="domain" description="Terminase large subunit gp17-like C-terminal" evidence="2">
    <location>
        <begin position="309"/>
        <end position="464"/>
    </location>
</feature>
<comment type="caution">
    <text evidence="3">The sequence shown here is derived from an EMBL/GenBank/DDBJ whole genome shotgun (WGS) entry which is preliminary data.</text>
</comment>
<dbReference type="Pfam" id="PF17289">
    <property type="entry name" value="Terminase_6C"/>
    <property type="match status" value="1"/>
</dbReference>
<dbReference type="AlphaFoldDB" id="A0A0F9FMH0"/>
<dbReference type="EMBL" id="LAZR01020838">
    <property type="protein sequence ID" value="KKL87433.1"/>
    <property type="molecule type" value="Genomic_DNA"/>
</dbReference>
<protein>
    <recommendedName>
        <fullName evidence="2">Terminase large subunit gp17-like C-terminal domain-containing protein</fullName>
    </recommendedName>
</protein>
<dbReference type="Pfam" id="PF03237">
    <property type="entry name" value="Terminase_6N"/>
    <property type="match status" value="1"/>
</dbReference>
<dbReference type="SUPFAM" id="SSF52540">
    <property type="entry name" value="P-loop containing nucleoside triphosphate hydrolases"/>
    <property type="match status" value="1"/>
</dbReference>
<organism evidence="3">
    <name type="scientific">marine sediment metagenome</name>
    <dbReference type="NCBI Taxonomy" id="412755"/>
    <lineage>
        <taxon>unclassified sequences</taxon>
        <taxon>metagenomes</taxon>
        <taxon>ecological metagenomes</taxon>
    </lineage>
</organism>
<dbReference type="InterPro" id="IPR035421">
    <property type="entry name" value="Terminase_6C"/>
</dbReference>
<sequence length="510" mass="58402">MPRVKDTDIRKPYVGMELTSQQILEFEKCRRDPIYFIRTYVVIQHPTLGAVPFDLWDFQEDMIHAFHEERWNIVLSARQTGKSTCSAAYILWFSIFNFDKYILIASNKNKNAMEMVHRIKYAYKGLPMWLKPGVLEDGWNKHSVAFENGTRIDSTATSEDSGRTFSVSLLYLDEFAFVKQQMQEDFWTSIEPTLSQGGACIISSTPNGDVNLFAQIWRGALVKANSFYPTRVEWEQPPGRDEAFKEDTIGRIGPHKWKQEYECEFLSSDPLLINSVVVNNLEHYKQDATFEKNGVYFWKKFEKDKTYLIGVDPATGTGKDFSVIEIVEFPSLEQVAEFRSNSMSSAKVYTILKWLLSVIEKSGAIAYFSVENNGVGEGVISLYEADEHPPEAAEFVSEEGKKKRGMVTTKKIKMKACMNLKHMVEKDKVKISSSILVRELKTFVMRAGQYQAQTGSTDDCISAMLIITRLLIDIATYEQQAHDMLYVVDGNEYLEEDSYDQNDQGLPMIF</sequence>
<gene>
    <name evidence="3" type="ORF">LCGC14_1934760</name>
</gene>
<dbReference type="Gene3D" id="3.40.50.300">
    <property type="entry name" value="P-loop containing nucleotide triphosphate hydrolases"/>
    <property type="match status" value="1"/>
</dbReference>
<reference evidence="3" key="1">
    <citation type="journal article" date="2015" name="Nature">
        <title>Complex archaea that bridge the gap between prokaryotes and eukaryotes.</title>
        <authorList>
            <person name="Spang A."/>
            <person name="Saw J.H."/>
            <person name="Jorgensen S.L."/>
            <person name="Zaremba-Niedzwiedzka K."/>
            <person name="Martijn J."/>
            <person name="Lind A.E."/>
            <person name="van Eijk R."/>
            <person name="Schleper C."/>
            <person name="Guy L."/>
            <person name="Ettema T.J."/>
        </authorList>
    </citation>
    <scope>NUCLEOTIDE SEQUENCE</scope>
</reference>
<evidence type="ECO:0000313" key="3">
    <source>
        <dbReference type="EMBL" id="KKL87433.1"/>
    </source>
</evidence>